<feature type="transmembrane region" description="Helical" evidence="5">
    <location>
        <begin position="62"/>
        <end position="80"/>
    </location>
</feature>
<feature type="transmembrane region" description="Helical" evidence="5">
    <location>
        <begin position="450"/>
        <end position="472"/>
    </location>
</feature>
<evidence type="ECO:0000256" key="4">
    <source>
        <dbReference type="ARBA" id="ARBA00023136"/>
    </source>
</evidence>
<dbReference type="InterPro" id="IPR036259">
    <property type="entry name" value="MFS_trans_sf"/>
</dbReference>
<dbReference type="InterPro" id="IPR011701">
    <property type="entry name" value="MFS"/>
</dbReference>
<dbReference type="PANTHER" id="PTHR42718:SF39">
    <property type="entry name" value="ACTINORHODIN TRANSPORTER-RELATED"/>
    <property type="match status" value="1"/>
</dbReference>
<dbReference type="Gene3D" id="1.20.1720.10">
    <property type="entry name" value="Multidrug resistance protein D"/>
    <property type="match status" value="1"/>
</dbReference>
<feature type="transmembrane region" description="Helical" evidence="5">
    <location>
        <begin position="373"/>
        <end position="400"/>
    </location>
</feature>
<feature type="transmembrane region" description="Helical" evidence="5">
    <location>
        <begin position="150"/>
        <end position="172"/>
    </location>
</feature>
<sequence>MSTHTSSRAPADAGPVLLTGKTAGVVLAAILIAAFMELLDATIVSVAAPAIAADLGAGEAAIQWMLAGYTLAVGSGLITGGRLGDQFGRRRVFLLGLGAFMLASAGCGLAPSSGVLVGMRLAQGLAGGLMIPQVFGVIRASFAPEARARALGAYGAVLGLASVAGPLLGGVLVETDPLGLGWRAIFWVNVPVAIAGLVIAARFMPESRTPSGARLDLTGAVLAACAAVLLLLPLVQGRDWGWPWWGFAVLACAVPVGALFLVTQRRLAARGGQPILDPALLRVRAFAAGLSVCLLFFGALGAFFLLLSVYLQLGTGRDALDTGLLILPYAVGSILTSSAGARFASRALLVSGSLILAASQVVLLLLIREGTPGFWALAVPLFFGGAGLGLTAPSLINVVLAGVPGRHAGTAGGVLTTVTQLGNALGVAVLGSVFFARLDDAPAPPPYGDALAAILPWQIACYVAAAALMFLLPKTAASHP</sequence>
<feature type="transmembrane region" description="Helical" evidence="5">
    <location>
        <begin position="184"/>
        <end position="203"/>
    </location>
</feature>
<evidence type="ECO:0000256" key="5">
    <source>
        <dbReference type="SAM" id="Phobius"/>
    </source>
</evidence>
<dbReference type="PANTHER" id="PTHR42718">
    <property type="entry name" value="MAJOR FACILITATOR SUPERFAMILY MULTIDRUG TRANSPORTER MFSC"/>
    <property type="match status" value="1"/>
</dbReference>
<feature type="transmembrane region" description="Helical" evidence="5">
    <location>
        <begin position="348"/>
        <end position="367"/>
    </location>
</feature>
<evidence type="ECO:0000259" key="6">
    <source>
        <dbReference type="PROSITE" id="PS50850"/>
    </source>
</evidence>
<protein>
    <submittedName>
        <fullName evidence="7">MFS transporter</fullName>
    </submittedName>
</protein>
<keyword evidence="3 5" id="KW-1133">Transmembrane helix</keyword>
<name>A0A3A4AXM0_9ACTN</name>
<dbReference type="InterPro" id="IPR020846">
    <property type="entry name" value="MFS_dom"/>
</dbReference>
<dbReference type="OrthoDB" id="783189at2"/>
<feature type="transmembrane region" description="Helical" evidence="5">
    <location>
        <begin position="412"/>
        <end position="438"/>
    </location>
</feature>
<dbReference type="AlphaFoldDB" id="A0A3A4AXM0"/>
<dbReference type="CDD" id="cd17321">
    <property type="entry name" value="MFS_MMR_MDR_like"/>
    <property type="match status" value="1"/>
</dbReference>
<feature type="domain" description="Major facilitator superfamily (MFS) profile" evidence="6">
    <location>
        <begin position="26"/>
        <end position="476"/>
    </location>
</feature>
<feature type="transmembrane region" description="Helical" evidence="5">
    <location>
        <begin position="323"/>
        <end position="341"/>
    </location>
</feature>
<dbReference type="PROSITE" id="PS50850">
    <property type="entry name" value="MFS"/>
    <property type="match status" value="1"/>
</dbReference>
<dbReference type="Pfam" id="PF07690">
    <property type="entry name" value="MFS_1"/>
    <property type="match status" value="1"/>
</dbReference>
<proteinExistence type="predicted"/>
<gene>
    <name evidence="7" type="ORF">D5H75_09925</name>
</gene>
<evidence type="ECO:0000256" key="2">
    <source>
        <dbReference type="ARBA" id="ARBA00022692"/>
    </source>
</evidence>
<evidence type="ECO:0000256" key="3">
    <source>
        <dbReference type="ARBA" id="ARBA00022989"/>
    </source>
</evidence>
<reference evidence="7 8" key="1">
    <citation type="submission" date="2018-09" db="EMBL/GenBank/DDBJ databases">
        <title>YIM 75507 draft genome.</title>
        <authorList>
            <person name="Tang S."/>
            <person name="Feng Y."/>
        </authorList>
    </citation>
    <scope>NUCLEOTIDE SEQUENCE [LARGE SCALE GENOMIC DNA]</scope>
    <source>
        <strain evidence="7 8">YIM 75507</strain>
    </source>
</reference>
<dbReference type="EMBL" id="QZEY01000003">
    <property type="protein sequence ID" value="RJL33159.1"/>
    <property type="molecule type" value="Genomic_DNA"/>
</dbReference>
<evidence type="ECO:0000313" key="8">
    <source>
        <dbReference type="Proteomes" id="UP000265768"/>
    </source>
</evidence>
<accession>A0A3A4AXM0</accession>
<dbReference type="GO" id="GO:0005886">
    <property type="term" value="C:plasma membrane"/>
    <property type="evidence" value="ECO:0007669"/>
    <property type="project" value="UniProtKB-SubCell"/>
</dbReference>
<feature type="transmembrane region" description="Helical" evidence="5">
    <location>
        <begin position="215"/>
        <end position="236"/>
    </location>
</feature>
<comment type="subcellular location">
    <subcellularLocation>
        <location evidence="1">Cell membrane</location>
        <topology evidence="1">Multi-pass membrane protein</topology>
    </subcellularLocation>
</comment>
<evidence type="ECO:0000313" key="7">
    <source>
        <dbReference type="EMBL" id="RJL33159.1"/>
    </source>
</evidence>
<keyword evidence="2 5" id="KW-0812">Transmembrane</keyword>
<dbReference type="Gene3D" id="1.20.1250.20">
    <property type="entry name" value="MFS general substrate transporter like domains"/>
    <property type="match status" value="1"/>
</dbReference>
<feature type="transmembrane region" description="Helical" evidence="5">
    <location>
        <begin position="92"/>
        <end position="111"/>
    </location>
</feature>
<comment type="caution">
    <text evidence="7">The sequence shown here is derived from an EMBL/GenBank/DDBJ whole genome shotgun (WGS) entry which is preliminary data.</text>
</comment>
<feature type="transmembrane region" description="Helical" evidence="5">
    <location>
        <begin position="117"/>
        <end position="138"/>
    </location>
</feature>
<keyword evidence="4 5" id="KW-0472">Membrane</keyword>
<evidence type="ECO:0000256" key="1">
    <source>
        <dbReference type="ARBA" id="ARBA00004651"/>
    </source>
</evidence>
<organism evidence="7 8">
    <name type="scientific">Bailinhaonella thermotolerans</name>
    <dbReference type="NCBI Taxonomy" id="1070861"/>
    <lineage>
        <taxon>Bacteria</taxon>
        <taxon>Bacillati</taxon>
        <taxon>Actinomycetota</taxon>
        <taxon>Actinomycetes</taxon>
        <taxon>Streptosporangiales</taxon>
        <taxon>Streptosporangiaceae</taxon>
        <taxon>Bailinhaonella</taxon>
    </lineage>
</organism>
<feature type="transmembrane region" description="Helical" evidence="5">
    <location>
        <begin position="283"/>
        <end position="311"/>
    </location>
</feature>
<feature type="transmembrane region" description="Helical" evidence="5">
    <location>
        <begin position="242"/>
        <end position="262"/>
    </location>
</feature>
<dbReference type="Proteomes" id="UP000265768">
    <property type="component" value="Unassembled WGS sequence"/>
</dbReference>
<dbReference type="RefSeq" id="WP_119926119.1">
    <property type="nucleotide sequence ID" value="NZ_QZEY01000003.1"/>
</dbReference>
<dbReference type="SUPFAM" id="SSF103473">
    <property type="entry name" value="MFS general substrate transporter"/>
    <property type="match status" value="2"/>
</dbReference>
<dbReference type="PRINTS" id="PR01036">
    <property type="entry name" value="TCRTETB"/>
</dbReference>
<dbReference type="GO" id="GO:0022857">
    <property type="term" value="F:transmembrane transporter activity"/>
    <property type="evidence" value="ECO:0007669"/>
    <property type="project" value="InterPro"/>
</dbReference>
<keyword evidence="8" id="KW-1185">Reference proteome</keyword>